<dbReference type="Proteomes" id="UP000562492">
    <property type="component" value="Unassembled WGS sequence"/>
</dbReference>
<comment type="caution">
    <text evidence="5">The sequence shown here is derived from an EMBL/GenBank/DDBJ whole genome shotgun (WGS) entry which is preliminary data.</text>
</comment>
<dbReference type="SMART" id="SM00530">
    <property type="entry name" value="HTH_XRE"/>
    <property type="match status" value="1"/>
</dbReference>
<dbReference type="EMBL" id="JACHKZ010000001">
    <property type="protein sequence ID" value="MBB6575996.1"/>
    <property type="molecule type" value="Genomic_DNA"/>
</dbReference>
<feature type="domain" description="HTH cro/C1-type" evidence="4">
    <location>
        <begin position="12"/>
        <end position="66"/>
    </location>
</feature>
<dbReference type="PANTHER" id="PTHR46797:SF23">
    <property type="entry name" value="HTH-TYPE TRANSCRIPTIONAL REGULATOR SUTR"/>
    <property type="match status" value="1"/>
</dbReference>
<proteinExistence type="predicted"/>
<accession>A0ABR6RA07</accession>
<gene>
    <name evidence="5" type="ORF">HNP33_000044</name>
</gene>
<evidence type="ECO:0000256" key="1">
    <source>
        <dbReference type="ARBA" id="ARBA00023015"/>
    </source>
</evidence>
<sequence>MNGFSQHFGLAVRQSREALGWSQEQLAARADLNRSYVGEVERGRVAVSLATVGKLARAMDLAQSALVQRGEALHQHYLARSAQMQHLCSQAPAAL</sequence>
<dbReference type="Pfam" id="PF01381">
    <property type="entry name" value="HTH_3"/>
    <property type="match status" value="1"/>
</dbReference>
<dbReference type="InterPro" id="IPR001387">
    <property type="entry name" value="Cro/C1-type_HTH"/>
</dbReference>
<keyword evidence="6" id="KW-1185">Reference proteome</keyword>
<evidence type="ECO:0000256" key="2">
    <source>
        <dbReference type="ARBA" id="ARBA00023125"/>
    </source>
</evidence>
<dbReference type="InterPro" id="IPR010982">
    <property type="entry name" value="Lambda_DNA-bd_dom_sf"/>
</dbReference>
<evidence type="ECO:0000256" key="3">
    <source>
        <dbReference type="ARBA" id="ARBA00023163"/>
    </source>
</evidence>
<reference evidence="5 6" key="1">
    <citation type="submission" date="2020-08" db="EMBL/GenBank/DDBJ databases">
        <title>Functional genomics of gut bacteria from endangered species of beetles.</title>
        <authorList>
            <person name="Carlos-Shanley C."/>
        </authorList>
    </citation>
    <scope>NUCLEOTIDE SEQUENCE [LARGE SCALE GENOMIC DNA]</scope>
    <source>
        <strain evidence="5 6">S00124</strain>
    </source>
</reference>
<evidence type="ECO:0000313" key="6">
    <source>
        <dbReference type="Proteomes" id="UP000562492"/>
    </source>
</evidence>
<dbReference type="SUPFAM" id="SSF47413">
    <property type="entry name" value="lambda repressor-like DNA-binding domains"/>
    <property type="match status" value="1"/>
</dbReference>
<keyword evidence="1" id="KW-0805">Transcription regulation</keyword>
<dbReference type="RefSeq" id="WP_184704058.1">
    <property type="nucleotide sequence ID" value="NZ_JACHKZ010000001.1"/>
</dbReference>
<name>A0ABR6RA07_9BURK</name>
<evidence type="ECO:0000259" key="4">
    <source>
        <dbReference type="PROSITE" id="PS50943"/>
    </source>
</evidence>
<dbReference type="PANTHER" id="PTHR46797">
    <property type="entry name" value="HTH-TYPE TRANSCRIPTIONAL REGULATOR"/>
    <property type="match status" value="1"/>
</dbReference>
<keyword evidence="3" id="KW-0804">Transcription</keyword>
<dbReference type="CDD" id="cd00093">
    <property type="entry name" value="HTH_XRE"/>
    <property type="match status" value="1"/>
</dbReference>
<keyword evidence="2" id="KW-0238">DNA-binding</keyword>
<dbReference type="Gene3D" id="1.10.260.40">
    <property type="entry name" value="lambda repressor-like DNA-binding domains"/>
    <property type="match status" value="1"/>
</dbReference>
<evidence type="ECO:0000313" key="5">
    <source>
        <dbReference type="EMBL" id="MBB6575996.1"/>
    </source>
</evidence>
<dbReference type="InterPro" id="IPR050807">
    <property type="entry name" value="TransReg_Diox_bact_type"/>
</dbReference>
<dbReference type="PROSITE" id="PS50943">
    <property type="entry name" value="HTH_CROC1"/>
    <property type="match status" value="1"/>
</dbReference>
<organism evidence="5 6">
    <name type="scientific">Comamonas odontotermitis</name>
    <dbReference type="NCBI Taxonomy" id="379895"/>
    <lineage>
        <taxon>Bacteria</taxon>
        <taxon>Pseudomonadati</taxon>
        <taxon>Pseudomonadota</taxon>
        <taxon>Betaproteobacteria</taxon>
        <taxon>Burkholderiales</taxon>
        <taxon>Comamonadaceae</taxon>
        <taxon>Comamonas</taxon>
    </lineage>
</organism>
<protein>
    <submittedName>
        <fullName evidence="5">Transcriptional regulator with XRE-family HTH domain</fullName>
    </submittedName>
</protein>